<dbReference type="CDD" id="cd01392">
    <property type="entry name" value="HTH_LacI"/>
    <property type="match status" value="1"/>
</dbReference>
<evidence type="ECO:0000256" key="4">
    <source>
        <dbReference type="ARBA" id="ARBA00023163"/>
    </source>
</evidence>
<evidence type="ECO:0000313" key="6">
    <source>
        <dbReference type="EMBL" id="GLS03066.1"/>
    </source>
</evidence>
<dbReference type="SMART" id="SM00354">
    <property type="entry name" value="HTH_LACI"/>
    <property type="match status" value="1"/>
</dbReference>
<keyword evidence="1" id="KW-0678">Repressor</keyword>
<dbReference type="Gene3D" id="1.10.260.40">
    <property type="entry name" value="lambda repressor-like DNA-binding domains"/>
    <property type="match status" value="1"/>
</dbReference>
<dbReference type="SUPFAM" id="SSF47413">
    <property type="entry name" value="lambda repressor-like DNA-binding domains"/>
    <property type="match status" value="1"/>
</dbReference>
<evidence type="ECO:0000256" key="1">
    <source>
        <dbReference type="ARBA" id="ARBA00022491"/>
    </source>
</evidence>
<sequence>MSQFERLTIDDIARLANVSRTTASMVLNGHAERYRIARSTVERVLAVAAAHHFSPSQSARALRSRKSGTLGLVIPELTNFAHASLAQALETQSRAAGYQLLIVTSDDDAQCEADGIVQLLARQVEGLIVVPATNEPSLYLRCAKRLPLVFADRRVADCDIPWVVTDASASVTELVGSLLAHGVEEVVYFGGQSELSPSRDRLAGYRAALAAAGRTEGADWVHQRDYRRASGQALTAAWHAAHGRDPQAVFTGSITLLEGVLAELIAQDRLDEAPRLVTFDDHPLLDCLPLPIDAVAQDTAQMAKHSLAAIQAQLAGQTPENVLVPARLHRRGTNAHRR</sequence>
<gene>
    <name evidence="6" type="ORF">GCM10007860_02090</name>
</gene>
<dbReference type="EMBL" id="BSOZ01000002">
    <property type="protein sequence ID" value="GLS03066.1"/>
    <property type="molecule type" value="Genomic_DNA"/>
</dbReference>
<keyword evidence="7" id="KW-1185">Reference proteome</keyword>
<organism evidence="6 7">
    <name type="scientific">Chitiniphilus shinanonensis</name>
    <dbReference type="NCBI Taxonomy" id="553088"/>
    <lineage>
        <taxon>Bacteria</taxon>
        <taxon>Pseudomonadati</taxon>
        <taxon>Pseudomonadota</taxon>
        <taxon>Betaproteobacteria</taxon>
        <taxon>Neisseriales</taxon>
        <taxon>Chitinibacteraceae</taxon>
        <taxon>Chitiniphilus</taxon>
    </lineage>
</organism>
<dbReference type="SUPFAM" id="SSF53822">
    <property type="entry name" value="Periplasmic binding protein-like I"/>
    <property type="match status" value="1"/>
</dbReference>
<comment type="caution">
    <text evidence="6">The sequence shown here is derived from an EMBL/GenBank/DDBJ whole genome shotgun (WGS) entry which is preliminary data.</text>
</comment>
<dbReference type="Gene3D" id="3.40.50.2300">
    <property type="match status" value="2"/>
</dbReference>
<dbReference type="PROSITE" id="PS00356">
    <property type="entry name" value="HTH_LACI_1"/>
    <property type="match status" value="1"/>
</dbReference>
<name>A0ABQ6BMG4_9NEIS</name>
<dbReference type="InterPro" id="IPR000843">
    <property type="entry name" value="HTH_LacI"/>
</dbReference>
<dbReference type="Pfam" id="PF00532">
    <property type="entry name" value="Peripla_BP_1"/>
    <property type="match status" value="1"/>
</dbReference>
<dbReference type="Pfam" id="PF00356">
    <property type="entry name" value="LacI"/>
    <property type="match status" value="1"/>
</dbReference>
<evidence type="ECO:0000256" key="2">
    <source>
        <dbReference type="ARBA" id="ARBA00023015"/>
    </source>
</evidence>
<dbReference type="RefSeq" id="WP_018748317.1">
    <property type="nucleotide sequence ID" value="NZ_BSOZ01000002.1"/>
</dbReference>
<dbReference type="PANTHER" id="PTHR30146">
    <property type="entry name" value="LACI-RELATED TRANSCRIPTIONAL REPRESSOR"/>
    <property type="match status" value="1"/>
</dbReference>
<evidence type="ECO:0000259" key="5">
    <source>
        <dbReference type="PROSITE" id="PS50932"/>
    </source>
</evidence>
<feature type="domain" description="HTH lacI-type" evidence="5">
    <location>
        <begin position="7"/>
        <end position="64"/>
    </location>
</feature>
<evidence type="ECO:0000256" key="3">
    <source>
        <dbReference type="ARBA" id="ARBA00023125"/>
    </source>
</evidence>
<evidence type="ECO:0000313" key="7">
    <source>
        <dbReference type="Proteomes" id="UP001156836"/>
    </source>
</evidence>
<accession>A0ABQ6BMG4</accession>
<reference evidence="7" key="1">
    <citation type="journal article" date="2019" name="Int. J. Syst. Evol. Microbiol.">
        <title>The Global Catalogue of Microorganisms (GCM) 10K type strain sequencing project: providing services to taxonomists for standard genome sequencing and annotation.</title>
        <authorList>
            <consortium name="The Broad Institute Genomics Platform"/>
            <consortium name="The Broad Institute Genome Sequencing Center for Infectious Disease"/>
            <person name="Wu L."/>
            <person name="Ma J."/>
        </authorList>
    </citation>
    <scope>NUCLEOTIDE SEQUENCE [LARGE SCALE GENOMIC DNA]</scope>
    <source>
        <strain evidence="7">NBRC 104970</strain>
    </source>
</reference>
<protein>
    <submittedName>
        <fullName evidence="6">Sucrose operon repressor</fullName>
    </submittedName>
</protein>
<dbReference type="Proteomes" id="UP001156836">
    <property type="component" value="Unassembled WGS sequence"/>
</dbReference>
<dbReference type="PROSITE" id="PS50932">
    <property type="entry name" value="HTH_LACI_2"/>
    <property type="match status" value="1"/>
</dbReference>
<dbReference type="InterPro" id="IPR028082">
    <property type="entry name" value="Peripla_BP_I"/>
</dbReference>
<dbReference type="InterPro" id="IPR010982">
    <property type="entry name" value="Lambda_DNA-bd_dom_sf"/>
</dbReference>
<keyword evidence="4" id="KW-0804">Transcription</keyword>
<dbReference type="PANTHER" id="PTHR30146:SF45">
    <property type="entry name" value="CATABOLITE REPRESSOR_ACTIVATOR"/>
    <property type="match status" value="1"/>
</dbReference>
<keyword evidence="2" id="KW-0805">Transcription regulation</keyword>
<dbReference type="InterPro" id="IPR001761">
    <property type="entry name" value="Peripla_BP/Lac1_sug-bd_dom"/>
</dbReference>
<keyword evidence="3" id="KW-0238">DNA-binding</keyword>
<proteinExistence type="predicted"/>